<dbReference type="Pfam" id="PF01979">
    <property type="entry name" value="Amidohydro_1"/>
    <property type="match status" value="1"/>
</dbReference>
<dbReference type="AlphaFoldDB" id="A0A1B4XFB7"/>
<dbReference type="KEGG" id="slim:SCL_1171"/>
<dbReference type="Proteomes" id="UP000243180">
    <property type="component" value="Chromosome"/>
</dbReference>
<dbReference type="SUPFAM" id="SSF51338">
    <property type="entry name" value="Composite domain of metallo-dependent hydrolases"/>
    <property type="match status" value="1"/>
</dbReference>
<comment type="catalytic activity">
    <reaction evidence="5">
        <text>S-adenosyl-L-homocysteine + H2O + H(+) = S-inosyl-L-homocysteine + NH4(+)</text>
        <dbReference type="Rhea" id="RHEA:20716"/>
        <dbReference type="ChEBI" id="CHEBI:15377"/>
        <dbReference type="ChEBI" id="CHEBI:15378"/>
        <dbReference type="ChEBI" id="CHEBI:28938"/>
        <dbReference type="ChEBI" id="CHEBI:57856"/>
        <dbReference type="ChEBI" id="CHEBI:57985"/>
        <dbReference type="EC" id="3.5.4.28"/>
    </reaction>
</comment>
<keyword evidence="8" id="KW-1185">Reference proteome</keyword>
<gene>
    <name evidence="5" type="primary">mtaD</name>
    <name evidence="7" type="ORF">SCL_1171</name>
</gene>
<feature type="binding site" evidence="5">
    <location>
        <position position="306"/>
    </location>
    <ligand>
        <name>Zn(2+)</name>
        <dbReference type="ChEBI" id="CHEBI:29105"/>
    </ligand>
</feature>
<sequence>MQTIDTLINARWVIPVEPDGLTLNHHSIAVHGGKIVEVLPTNDAAKKYHATETVDLKTHAVIPGLVNAHTHAAMSLFRGLADDLPLMDWLNNHIWPAEAKWVSPDFVRDGTELAIAEMLKSGTTCFSDMYFFPDVTARVCHDAGMRACIGLIMIDFPSAWAQNADEYLHKGLKLHDELRNSELISTAFAPHAPYTVSDAPFEKIRMYADELDIPIHMHVHETAQEVEASVKQHGMRPLARLAKLGLLGPRLIAVHMTQLLPEEIKLLAQDNVSVVHCPESNLKLASGFCPVHALTKAGVNVALGTDGAASNNNLDMLEEIRIAALLAKGASGDATAVPAHTALRMATLNGAKALGIEARTGSLTAGKAADITAIDLSAISSQPVYDPVSQIVYTATRDQVSDVWVNGKHLLAKHQLTGMDEAALREKAIEWHGKIKAS</sequence>
<dbReference type="EC" id="3.5.4.31" evidence="5"/>
<dbReference type="InterPro" id="IPR050287">
    <property type="entry name" value="MTA/SAH_deaminase"/>
</dbReference>
<evidence type="ECO:0000313" key="8">
    <source>
        <dbReference type="Proteomes" id="UP000243180"/>
    </source>
</evidence>
<comment type="cofactor">
    <cofactor evidence="5">
        <name>Zn(2+)</name>
        <dbReference type="ChEBI" id="CHEBI:29105"/>
    </cofactor>
    <text evidence="5">Binds 1 zinc ion per subunit.</text>
</comment>
<dbReference type="InterPro" id="IPR023512">
    <property type="entry name" value="Deaminase_MtaD/DadD"/>
</dbReference>
<dbReference type="CDD" id="cd01298">
    <property type="entry name" value="ATZ_TRZ_like"/>
    <property type="match status" value="1"/>
</dbReference>
<dbReference type="PANTHER" id="PTHR43794:SF11">
    <property type="entry name" value="AMIDOHYDROLASE-RELATED DOMAIN-CONTAINING PROTEIN"/>
    <property type="match status" value="1"/>
</dbReference>
<dbReference type="FunCoup" id="A0A1B4XFB7">
    <property type="interactions" value="367"/>
</dbReference>
<accession>A0A1B4XFB7</accession>
<dbReference type="Gene3D" id="3.20.20.140">
    <property type="entry name" value="Metal-dependent hydrolases"/>
    <property type="match status" value="1"/>
</dbReference>
<evidence type="ECO:0000256" key="2">
    <source>
        <dbReference type="ARBA" id="ARBA00022723"/>
    </source>
</evidence>
<proteinExistence type="inferred from homology"/>
<dbReference type="GO" id="GO:0090614">
    <property type="term" value="F:5'-methylthioadenosine deaminase activity"/>
    <property type="evidence" value="ECO:0007669"/>
    <property type="project" value="UniProtKB-UniRule"/>
</dbReference>
<organism evidence="7 8">
    <name type="scientific">Sulfuricaulis limicola</name>
    <dbReference type="NCBI Taxonomy" id="1620215"/>
    <lineage>
        <taxon>Bacteria</taxon>
        <taxon>Pseudomonadati</taxon>
        <taxon>Pseudomonadota</taxon>
        <taxon>Gammaproteobacteria</taxon>
        <taxon>Acidiferrobacterales</taxon>
        <taxon>Acidiferrobacteraceae</taxon>
        <taxon>Sulfuricaulis</taxon>
    </lineage>
</organism>
<feature type="binding site" evidence="5">
    <location>
        <position position="69"/>
    </location>
    <ligand>
        <name>Zn(2+)</name>
        <dbReference type="ChEBI" id="CHEBI:29105"/>
    </ligand>
</feature>
<dbReference type="OrthoDB" id="9807210at2"/>
<dbReference type="SUPFAM" id="SSF51556">
    <property type="entry name" value="Metallo-dependent hydrolases"/>
    <property type="match status" value="1"/>
</dbReference>
<evidence type="ECO:0000256" key="5">
    <source>
        <dbReference type="HAMAP-Rule" id="MF_01281"/>
    </source>
</evidence>
<evidence type="ECO:0000259" key="6">
    <source>
        <dbReference type="Pfam" id="PF01979"/>
    </source>
</evidence>
<comment type="similarity">
    <text evidence="1">Belongs to the metallo-dependent hydrolases superfamily. ATZ/TRZ family.</text>
</comment>
<feature type="domain" description="Amidohydrolase-related" evidence="6">
    <location>
        <begin position="61"/>
        <end position="408"/>
    </location>
</feature>
<evidence type="ECO:0000256" key="3">
    <source>
        <dbReference type="ARBA" id="ARBA00022801"/>
    </source>
</evidence>
<keyword evidence="4 5" id="KW-0862">Zinc</keyword>
<dbReference type="Gene3D" id="2.30.40.10">
    <property type="entry name" value="Urease, subunit C, domain 1"/>
    <property type="match status" value="1"/>
</dbReference>
<feature type="binding site" evidence="5">
    <location>
        <position position="218"/>
    </location>
    <ligand>
        <name>Zn(2+)</name>
        <dbReference type="ChEBI" id="CHEBI:29105"/>
    </ligand>
</feature>
<comment type="similarity">
    <text evidence="5">Belongs to the metallo-dependent hydrolases superfamily. MTA/SAH deaminase family.</text>
</comment>
<feature type="binding site" evidence="5">
    <location>
        <position position="71"/>
    </location>
    <ligand>
        <name>Zn(2+)</name>
        <dbReference type="ChEBI" id="CHEBI:29105"/>
    </ligand>
</feature>
<dbReference type="EMBL" id="AP014879">
    <property type="protein sequence ID" value="BAV33484.1"/>
    <property type="molecule type" value="Genomic_DNA"/>
</dbReference>
<dbReference type="NCBIfam" id="NF006549">
    <property type="entry name" value="PRK09045.1"/>
    <property type="match status" value="1"/>
</dbReference>
<comment type="caution">
    <text evidence="5">Lacks conserved residue(s) required for the propagation of feature annotation.</text>
</comment>
<evidence type="ECO:0000256" key="1">
    <source>
        <dbReference type="ARBA" id="ARBA00006745"/>
    </source>
</evidence>
<keyword evidence="3 5" id="KW-0378">Hydrolase</keyword>
<dbReference type="GO" id="GO:0046872">
    <property type="term" value="F:metal ion binding"/>
    <property type="evidence" value="ECO:0007669"/>
    <property type="project" value="UniProtKB-KW"/>
</dbReference>
<dbReference type="InterPro" id="IPR006680">
    <property type="entry name" value="Amidohydro-rel"/>
</dbReference>
<feature type="binding site" evidence="5">
    <location>
        <position position="306"/>
    </location>
    <ligand>
        <name>substrate</name>
    </ligand>
</feature>
<comment type="function">
    <text evidence="5">Catalyzes the deamination of 5-methylthioadenosine and S-adenosyl-L-homocysteine into 5-methylthioinosine and S-inosyl-L-homocysteine, respectively. Is also able to deaminate adenosine.</text>
</comment>
<dbReference type="RefSeq" id="WP_096360336.1">
    <property type="nucleotide sequence ID" value="NZ_AP014879.1"/>
</dbReference>
<dbReference type="PANTHER" id="PTHR43794">
    <property type="entry name" value="AMINOHYDROLASE SSNA-RELATED"/>
    <property type="match status" value="1"/>
</dbReference>
<dbReference type="InterPro" id="IPR032466">
    <property type="entry name" value="Metal_Hydrolase"/>
</dbReference>
<dbReference type="HAMAP" id="MF_01281">
    <property type="entry name" value="MTA_SAH_deamin"/>
    <property type="match status" value="1"/>
</dbReference>
<feature type="binding site" evidence="5">
    <location>
        <position position="221"/>
    </location>
    <ligand>
        <name>substrate</name>
    </ligand>
</feature>
<dbReference type="InParanoid" id="A0A1B4XFB7"/>
<protein>
    <recommendedName>
        <fullName evidence="5">5-methylthioadenosine/S-adenosylhomocysteine deaminase</fullName>
        <shortName evidence="5">MTA/SAH deaminase</shortName>
        <ecNumber evidence="5">3.5.4.28</ecNumber>
        <ecNumber evidence="5">3.5.4.31</ecNumber>
    </recommendedName>
</protein>
<evidence type="ECO:0000313" key="7">
    <source>
        <dbReference type="EMBL" id="BAV33484.1"/>
    </source>
</evidence>
<dbReference type="GO" id="GO:0050270">
    <property type="term" value="F:S-adenosylhomocysteine deaminase activity"/>
    <property type="evidence" value="ECO:0007669"/>
    <property type="project" value="UniProtKB-UniRule"/>
</dbReference>
<reference evidence="7 8" key="1">
    <citation type="submission" date="2015-05" db="EMBL/GenBank/DDBJ databases">
        <title>Complete genome sequence of a sulfur-oxidizing gammaproteobacterium strain HA5.</title>
        <authorList>
            <person name="Miura A."/>
            <person name="Kojima H."/>
            <person name="Fukui M."/>
        </authorList>
    </citation>
    <scope>NUCLEOTIDE SEQUENCE [LARGE SCALE GENOMIC DNA]</scope>
    <source>
        <strain evidence="7 8">HA5</strain>
    </source>
</reference>
<dbReference type="FunFam" id="3.20.20.140:FF:000014">
    <property type="entry name" value="5-methylthioadenosine/S-adenosylhomocysteine deaminase"/>
    <property type="match status" value="1"/>
</dbReference>
<dbReference type="EC" id="3.5.4.28" evidence="5"/>
<comment type="catalytic activity">
    <reaction evidence="5">
        <text>S-methyl-5'-thioadenosine + H2O + H(+) = S-methyl-5'-thioinosine + NH4(+)</text>
        <dbReference type="Rhea" id="RHEA:25025"/>
        <dbReference type="ChEBI" id="CHEBI:15377"/>
        <dbReference type="ChEBI" id="CHEBI:15378"/>
        <dbReference type="ChEBI" id="CHEBI:17509"/>
        <dbReference type="ChEBI" id="CHEBI:28938"/>
        <dbReference type="ChEBI" id="CHEBI:48595"/>
        <dbReference type="EC" id="3.5.4.31"/>
    </reaction>
</comment>
<keyword evidence="2 5" id="KW-0479">Metal-binding</keyword>
<dbReference type="InterPro" id="IPR011059">
    <property type="entry name" value="Metal-dep_hydrolase_composite"/>
</dbReference>
<feature type="binding site" evidence="5">
    <location>
        <position position="98"/>
    </location>
    <ligand>
        <name>substrate</name>
    </ligand>
</feature>
<feature type="binding site" evidence="5">
    <location>
        <position position="191"/>
    </location>
    <ligand>
        <name>substrate</name>
    </ligand>
</feature>
<evidence type="ECO:0000256" key="4">
    <source>
        <dbReference type="ARBA" id="ARBA00022833"/>
    </source>
</evidence>
<name>A0A1B4XFB7_9GAMM</name>